<comment type="caution">
    <text evidence="1">The sequence shown here is derived from an EMBL/GenBank/DDBJ whole genome shotgun (WGS) entry which is preliminary data.</text>
</comment>
<evidence type="ECO:0000313" key="1">
    <source>
        <dbReference type="EMBL" id="KAK7077504.1"/>
    </source>
</evidence>
<accession>A0AAN8XE78</accession>
<sequence>ELFISRMSLRCFKRNMKLNPYYPQFLRDLLIETGDRLSQFFELTTNETFHQPDTITWSDEAF</sequence>
<organism evidence="1 2">
    <name type="scientific">Halocaridina rubra</name>
    <name type="common">Hawaiian red shrimp</name>
    <dbReference type="NCBI Taxonomy" id="373956"/>
    <lineage>
        <taxon>Eukaryota</taxon>
        <taxon>Metazoa</taxon>
        <taxon>Ecdysozoa</taxon>
        <taxon>Arthropoda</taxon>
        <taxon>Crustacea</taxon>
        <taxon>Multicrustacea</taxon>
        <taxon>Malacostraca</taxon>
        <taxon>Eumalacostraca</taxon>
        <taxon>Eucarida</taxon>
        <taxon>Decapoda</taxon>
        <taxon>Pleocyemata</taxon>
        <taxon>Caridea</taxon>
        <taxon>Atyoidea</taxon>
        <taxon>Atyidae</taxon>
        <taxon>Halocaridina</taxon>
    </lineage>
</organism>
<gene>
    <name evidence="1" type="ORF">SK128_021506</name>
</gene>
<evidence type="ECO:0000313" key="2">
    <source>
        <dbReference type="Proteomes" id="UP001381693"/>
    </source>
</evidence>
<dbReference type="Proteomes" id="UP001381693">
    <property type="component" value="Unassembled WGS sequence"/>
</dbReference>
<reference evidence="1 2" key="1">
    <citation type="submission" date="2023-11" db="EMBL/GenBank/DDBJ databases">
        <title>Halocaridina rubra genome assembly.</title>
        <authorList>
            <person name="Smith C."/>
        </authorList>
    </citation>
    <scope>NUCLEOTIDE SEQUENCE [LARGE SCALE GENOMIC DNA]</scope>
    <source>
        <strain evidence="1">EP-1</strain>
        <tissue evidence="1">Whole</tissue>
    </source>
</reference>
<proteinExistence type="predicted"/>
<dbReference type="AlphaFoldDB" id="A0AAN8XE78"/>
<protein>
    <submittedName>
        <fullName evidence="1">Uncharacterized protein</fullName>
    </submittedName>
</protein>
<feature type="non-terminal residue" evidence="1">
    <location>
        <position position="1"/>
    </location>
</feature>
<dbReference type="EMBL" id="JAXCGZ010008668">
    <property type="protein sequence ID" value="KAK7077504.1"/>
    <property type="molecule type" value="Genomic_DNA"/>
</dbReference>
<keyword evidence="2" id="KW-1185">Reference proteome</keyword>
<name>A0AAN8XE78_HALRR</name>